<evidence type="ECO:0000256" key="1">
    <source>
        <dbReference type="SAM" id="MobiDB-lite"/>
    </source>
</evidence>
<keyword evidence="4" id="KW-1185">Reference proteome</keyword>
<evidence type="ECO:0000259" key="2">
    <source>
        <dbReference type="Pfam" id="PF13456"/>
    </source>
</evidence>
<sequence>MRLGTRNTKQQALRGSSPVSPLREPNKGSLIHDFVSSPLIAEALAVRSSLYHAASLEITSIRVCSDNQTLIRAINQQQQVKEIIGIVTDILKFASTFVNFSASHLSRDLNRETDHLGINALTSTSTNGLAGTMNGA</sequence>
<reference evidence="3" key="2">
    <citation type="submission" date="2015-03" db="UniProtKB">
        <authorList>
            <consortium name="EnsemblPlants"/>
        </authorList>
    </citation>
    <scope>IDENTIFICATION</scope>
</reference>
<dbReference type="InterPro" id="IPR012337">
    <property type="entry name" value="RNaseH-like_sf"/>
</dbReference>
<dbReference type="GO" id="GO:0003676">
    <property type="term" value="F:nucleic acid binding"/>
    <property type="evidence" value="ECO:0007669"/>
    <property type="project" value="InterPro"/>
</dbReference>
<dbReference type="HOGENOM" id="CLU_1878272_0_0_1"/>
<evidence type="ECO:0000313" key="3">
    <source>
        <dbReference type="EnsemblPlants" id="Bo2g048020.1"/>
    </source>
</evidence>
<organism evidence="3 4">
    <name type="scientific">Brassica oleracea var. oleracea</name>
    <dbReference type="NCBI Taxonomy" id="109376"/>
    <lineage>
        <taxon>Eukaryota</taxon>
        <taxon>Viridiplantae</taxon>
        <taxon>Streptophyta</taxon>
        <taxon>Embryophyta</taxon>
        <taxon>Tracheophyta</taxon>
        <taxon>Spermatophyta</taxon>
        <taxon>Magnoliopsida</taxon>
        <taxon>eudicotyledons</taxon>
        <taxon>Gunneridae</taxon>
        <taxon>Pentapetalae</taxon>
        <taxon>rosids</taxon>
        <taxon>malvids</taxon>
        <taxon>Brassicales</taxon>
        <taxon>Brassicaceae</taxon>
        <taxon>Brassiceae</taxon>
        <taxon>Brassica</taxon>
    </lineage>
</organism>
<dbReference type="InterPro" id="IPR036397">
    <property type="entry name" value="RNaseH_sf"/>
</dbReference>
<dbReference type="SUPFAM" id="SSF53098">
    <property type="entry name" value="Ribonuclease H-like"/>
    <property type="match status" value="1"/>
</dbReference>
<dbReference type="EnsemblPlants" id="Bo2g048020.1">
    <property type="protein sequence ID" value="Bo2g048020.1"/>
    <property type="gene ID" value="Bo2g048020"/>
</dbReference>
<dbReference type="AlphaFoldDB" id="A0A0D3AMU2"/>
<dbReference type="Gene3D" id="3.30.420.10">
    <property type="entry name" value="Ribonuclease H-like superfamily/Ribonuclease H"/>
    <property type="match status" value="1"/>
</dbReference>
<feature type="region of interest" description="Disordered" evidence="1">
    <location>
        <begin position="1"/>
        <end position="25"/>
    </location>
</feature>
<reference evidence="3 4" key="1">
    <citation type="journal article" date="2014" name="Genome Biol.">
        <title>Transcriptome and methylome profiling reveals relics of genome dominance in the mesopolyploid Brassica oleracea.</title>
        <authorList>
            <person name="Parkin I.A."/>
            <person name="Koh C."/>
            <person name="Tang H."/>
            <person name="Robinson S.J."/>
            <person name="Kagale S."/>
            <person name="Clarke W.E."/>
            <person name="Town C.D."/>
            <person name="Nixon J."/>
            <person name="Krishnakumar V."/>
            <person name="Bidwell S.L."/>
            <person name="Denoeud F."/>
            <person name="Belcram H."/>
            <person name="Links M.G."/>
            <person name="Just J."/>
            <person name="Clarke C."/>
            <person name="Bender T."/>
            <person name="Huebert T."/>
            <person name="Mason A.S."/>
            <person name="Pires J.C."/>
            <person name="Barker G."/>
            <person name="Moore J."/>
            <person name="Walley P.G."/>
            <person name="Manoli S."/>
            <person name="Batley J."/>
            <person name="Edwards D."/>
            <person name="Nelson M.N."/>
            <person name="Wang X."/>
            <person name="Paterson A.H."/>
            <person name="King G."/>
            <person name="Bancroft I."/>
            <person name="Chalhoub B."/>
            <person name="Sharpe A.G."/>
        </authorList>
    </citation>
    <scope>NUCLEOTIDE SEQUENCE</scope>
    <source>
        <strain evidence="3 4">cv. TO1000</strain>
    </source>
</reference>
<dbReference type="Proteomes" id="UP000032141">
    <property type="component" value="Chromosome C2"/>
</dbReference>
<dbReference type="InterPro" id="IPR044730">
    <property type="entry name" value="RNase_H-like_dom_plant"/>
</dbReference>
<evidence type="ECO:0000313" key="4">
    <source>
        <dbReference type="Proteomes" id="UP000032141"/>
    </source>
</evidence>
<dbReference type="PANTHER" id="PTHR47074:SF11">
    <property type="entry name" value="REVERSE TRANSCRIPTASE-LIKE PROTEIN"/>
    <property type="match status" value="1"/>
</dbReference>
<dbReference type="OMA" id="RVCSDNQ"/>
<feature type="domain" description="RNase H type-1" evidence="2">
    <location>
        <begin position="36"/>
        <end position="116"/>
    </location>
</feature>
<protein>
    <recommendedName>
        <fullName evidence="2">RNase H type-1 domain-containing protein</fullName>
    </recommendedName>
</protein>
<dbReference type="InterPro" id="IPR002156">
    <property type="entry name" value="RNaseH_domain"/>
</dbReference>
<dbReference type="GO" id="GO:0004523">
    <property type="term" value="F:RNA-DNA hybrid ribonuclease activity"/>
    <property type="evidence" value="ECO:0007669"/>
    <property type="project" value="InterPro"/>
</dbReference>
<dbReference type="eggNOG" id="KOG1075">
    <property type="taxonomic scope" value="Eukaryota"/>
</dbReference>
<dbReference type="Pfam" id="PF13456">
    <property type="entry name" value="RVT_3"/>
    <property type="match status" value="1"/>
</dbReference>
<dbReference type="PANTHER" id="PTHR47074">
    <property type="entry name" value="BNAC02G40300D PROTEIN"/>
    <property type="match status" value="1"/>
</dbReference>
<feature type="compositionally biased region" description="Polar residues" evidence="1">
    <location>
        <begin position="1"/>
        <end position="19"/>
    </location>
</feature>
<dbReference type="CDD" id="cd06222">
    <property type="entry name" value="RNase_H_like"/>
    <property type="match status" value="1"/>
</dbReference>
<dbReference type="InterPro" id="IPR052929">
    <property type="entry name" value="RNase_H-like_EbsB-rel"/>
</dbReference>
<dbReference type="Gramene" id="Bo2g048020.1">
    <property type="protein sequence ID" value="Bo2g048020.1"/>
    <property type="gene ID" value="Bo2g048020"/>
</dbReference>
<name>A0A0D3AMU2_BRAOL</name>
<accession>A0A0D3AMU2</accession>
<proteinExistence type="predicted"/>